<protein>
    <submittedName>
        <fullName evidence="1">Uncharacterized protein</fullName>
    </submittedName>
</protein>
<evidence type="ECO:0000313" key="2">
    <source>
        <dbReference type="Proteomes" id="UP001221757"/>
    </source>
</evidence>
<reference evidence="1" key="1">
    <citation type="submission" date="2023-03" db="EMBL/GenBank/DDBJ databases">
        <title>Massive genome expansion in bonnet fungi (Mycena s.s.) driven by repeated elements and novel gene families across ecological guilds.</title>
        <authorList>
            <consortium name="Lawrence Berkeley National Laboratory"/>
            <person name="Harder C.B."/>
            <person name="Miyauchi S."/>
            <person name="Viragh M."/>
            <person name="Kuo A."/>
            <person name="Thoen E."/>
            <person name="Andreopoulos B."/>
            <person name="Lu D."/>
            <person name="Skrede I."/>
            <person name="Drula E."/>
            <person name="Henrissat B."/>
            <person name="Morin E."/>
            <person name="Kohler A."/>
            <person name="Barry K."/>
            <person name="LaButti K."/>
            <person name="Morin E."/>
            <person name="Salamov A."/>
            <person name="Lipzen A."/>
            <person name="Mereny Z."/>
            <person name="Hegedus B."/>
            <person name="Baldrian P."/>
            <person name="Stursova M."/>
            <person name="Weitz H."/>
            <person name="Taylor A."/>
            <person name="Grigoriev I.V."/>
            <person name="Nagy L.G."/>
            <person name="Martin F."/>
            <person name="Kauserud H."/>
        </authorList>
    </citation>
    <scope>NUCLEOTIDE SEQUENCE</scope>
    <source>
        <strain evidence="1">CBHHK067</strain>
    </source>
</reference>
<keyword evidence="2" id="KW-1185">Reference proteome</keyword>
<accession>A0AAD7GMA0</accession>
<name>A0AAD7GMA0_MYCRO</name>
<organism evidence="1 2">
    <name type="scientific">Mycena rosella</name>
    <name type="common">Pink bonnet</name>
    <name type="synonym">Agaricus rosellus</name>
    <dbReference type="NCBI Taxonomy" id="1033263"/>
    <lineage>
        <taxon>Eukaryota</taxon>
        <taxon>Fungi</taxon>
        <taxon>Dikarya</taxon>
        <taxon>Basidiomycota</taxon>
        <taxon>Agaricomycotina</taxon>
        <taxon>Agaricomycetes</taxon>
        <taxon>Agaricomycetidae</taxon>
        <taxon>Agaricales</taxon>
        <taxon>Marasmiineae</taxon>
        <taxon>Mycenaceae</taxon>
        <taxon>Mycena</taxon>
    </lineage>
</organism>
<evidence type="ECO:0000313" key="1">
    <source>
        <dbReference type="EMBL" id="KAJ7694409.1"/>
    </source>
</evidence>
<dbReference type="Proteomes" id="UP001221757">
    <property type="component" value="Unassembled WGS sequence"/>
</dbReference>
<dbReference type="AlphaFoldDB" id="A0AAD7GMA0"/>
<proteinExistence type="predicted"/>
<gene>
    <name evidence="1" type="ORF">B0H17DRAFT_1199272</name>
</gene>
<sequence>MTQQGLRIALIVPFPVGTDLLAVPGTFSIPSPRVVASPSTLHTKSITDAALVWLTQHPPFRCAVTHGFSIDFERL</sequence>
<dbReference type="EMBL" id="JARKIE010000042">
    <property type="protein sequence ID" value="KAJ7694409.1"/>
    <property type="molecule type" value="Genomic_DNA"/>
</dbReference>
<comment type="caution">
    <text evidence="1">The sequence shown here is derived from an EMBL/GenBank/DDBJ whole genome shotgun (WGS) entry which is preliminary data.</text>
</comment>